<dbReference type="Proteomes" id="UP000682733">
    <property type="component" value="Unassembled WGS sequence"/>
</dbReference>
<comment type="caution">
    <text evidence="2">The sequence shown here is derived from an EMBL/GenBank/DDBJ whole genome shotgun (WGS) entry which is preliminary data.</text>
</comment>
<dbReference type="AlphaFoldDB" id="A0A8S2UQ57"/>
<name>A0A8S2UQ57_9BILA</name>
<evidence type="ECO:0000313" key="2">
    <source>
        <dbReference type="EMBL" id="CAF4329229.1"/>
    </source>
</evidence>
<dbReference type="EMBL" id="CAJOBA010061179">
    <property type="protein sequence ID" value="CAF4329229.1"/>
    <property type="molecule type" value="Genomic_DNA"/>
</dbReference>
<feature type="non-terminal residue" evidence="2">
    <location>
        <position position="134"/>
    </location>
</feature>
<dbReference type="Pfam" id="PF22612">
    <property type="entry name" value="GH113"/>
    <property type="match status" value="1"/>
</dbReference>
<dbReference type="SUPFAM" id="SSF51445">
    <property type="entry name" value="(Trans)glycosidases"/>
    <property type="match status" value="1"/>
</dbReference>
<reference evidence="2" key="1">
    <citation type="submission" date="2021-02" db="EMBL/GenBank/DDBJ databases">
        <authorList>
            <person name="Nowell W R."/>
        </authorList>
    </citation>
    <scope>NUCLEOTIDE SEQUENCE</scope>
</reference>
<accession>A0A8S2UQ57</accession>
<organism evidence="2 3">
    <name type="scientific">Didymodactylos carnosus</name>
    <dbReference type="NCBI Taxonomy" id="1234261"/>
    <lineage>
        <taxon>Eukaryota</taxon>
        <taxon>Metazoa</taxon>
        <taxon>Spiralia</taxon>
        <taxon>Gnathifera</taxon>
        <taxon>Rotifera</taxon>
        <taxon>Eurotatoria</taxon>
        <taxon>Bdelloidea</taxon>
        <taxon>Philodinida</taxon>
        <taxon>Philodinidae</taxon>
        <taxon>Didymodactylos</taxon>
    </lineage>
</organism>
<proteinExistence type="predicted"/>
<evidence type="ECO:0000313" key="3">
    <source>
        <dbReference type="Proteomes" id="UP000682733"/>
    </source>
</evidence>
<dbReference type="Proteomes" id="UP000677228">
    <property type="component" value="Unassembled WGS sequence"/>
</dbReference>
<dbReference type="InterPro" id="IPR055151">
    <property type="entry name" value="GH113"/>
</dbReference>
<sequence>MGIQCSIQWFNAIDKIGIDAYYHLQTSNDNATVDEIVIAWQQFVPLLDNLAKQWNKPIIFVEIGYTSAYNTHAHPDHMELLAYDDCSVWALCVFLKEQANSYEAAYRTFWNLEWFDGIFWWLWRTDPWDGHSSD</sequence>
<dbReference type="InterPro" id="IPR017853">
    <property type="entry name" value="GH"/>
</dbReference>
<evidence type="ECO:0000313" key="1">
    <source>
        <dbReference type="EMBL" id="CAF1540992.1"/>
    </source>
</evidence>
<dbReference type="Gene3D" id="3.20.20.80">
    <property type="entry name" value="Glycosidases"/>
    <property type="match status" value="1"/>
</dbReference>
<dbReference type="EMBL" id="CAJNOK010038855">
    <property type="protein sequence ID" value="CAF1540992.1"/>
    <property type="molecule type" value="Genomic_DNA"/>
</dbReference>
<protein>
    <submittedName>
        <fullName evidence="2">Uncharacterized protein</fullName>
    </submittedName>
</protein>
<gene>
    <name evidence="1" type="ORF">OVA965_LOCUS38776</name>
    <name evidence="2" type="ORF">TMI583_LOCUS39987</name>
</gene>